<dbReference type="PIRSF" id="PIRSF029171">
    <property type="entry name" value="Esterase_LipA"/>
    <property type="match status" value="1"/>
</dbReference>
<dbReference type="RefSeq" id="WP_009285846.1">
    <property type="nucleotide sequence ID" value="NZ_CAIT01000011.1"/>
</dbReference>
<dbReference type="SUPFAM" id="SSF53474">
    <property type="entry name" value="alpha/beta-Hydrolases"/>
    <property type="match status" value="1"/>
</dbReference>
<dbReference type="EMBL" id="CAIT01000011">
    <property type="protein sequence ID" value="CCH57287.1"/>
    <property type="molecule type" value="Genomic_DNA"/>
</dbReference>
<sequence length="393" mass="43037">MKSNSTFYGIMTVGLLLGSTMLTGCEQPESGLEAPAVSGARSAAVNTLVSAFPIGGYNTSAKEAYDVKAYRILYRTSNIDGSSIIASGLLLVPDKTTPSPLMSLQHYTIEVDWQAPSYYQSGTEGYTIGNRFATRGCIVAAADYIGYGASRNVPHLYEHRNSLATAGLDMLRAARQFLAQNRVNWDSRLCLTGYSEGGFATLALQKKLEEEVPGEFNLVASSAGAGAHDKPAFVKYIINNKTSGNADYNRNYIWTLLTYDQVYGLNRPVTYYFKEPYATMIAQRGKEVSISSSLHSTLTDTFRQAVNDGTDTAFLNAIEDNDVHDWKPSVPTRLYHGDADQLVFYFNSQNAYNAMTLRQAPDVSLITLRGKNHNSAGTDFLNGTEAFLAQILD</sequence>
<dbReference type="STRING" id="1185876.BN8_06698"/>
<dbReference type="AlphaFoldDB" id="I2GTQ7"/>
<dbReference type="Gene3D" id="1.10.260.160">
    <property type="match status" value="1"/>
</dbReference>
<dbReference type="PANTHER" id="PTHR34853">
    <property type="match status" value="1"/>
</dbReference>
<dbReference type="InterPro" id="IPR005152">
    <property type="entry name" value="Lipase_secreted"/>
</dbReference>
<proteinExistence type="predicted"/>
<dbReference type="eggNOG" id="COG1506">
    <property type="taxonomic scope" value="Bacteria"/>
</dbReference>
<dbReference type="PANTHER" id="PTHR34853:SF1">
    <property type="entry name" value="LIPASE 5"/>
    <property type="match status" value="1"/>
</dbReference>
<dbReference type="InterPro" id="IPR029058">
    <property type="entry name" value="AB_hydrolase_fold"/>
</dbReference>
<gene>
    <name evidence="1" type="ORF">BN8_06698</name>
</gene>
<protein>
    <recommendedName>
        <fullName evidence="3">Secretory lipase</fullName>
    </recommendedName>
</protein>
<organism evidence="1 2">
    <name type="scientific">Fibrisoma limi BUZ 3</name>
    <dbReference type="NCBI Taxonomy" id="1185876"/>
    <lineage>
        <taxon>Bacteria</taxon>
        <taxon>Pseudomonadati</taxon>
        <taxon>Bacteroidota</taxon>
        <taxon>Cytophagia</taxon>
        <taxon>Cytophagales</taxon>
        <taxon>Spirosomataceae</taxon>
        <taxon>Fibrisoma</taxon>
    </lineage>
</organism>
<name>I2GTQ7_9BACT</name>
<dbReference type="GO" id="GO:0004806">
    <property type="term" value="F:triacylglycerol lipase activity"/>
    <property type="evidence" value="ECO:0007669"/>
    <property type="project" value="InterPro"/>
</dbReference>
<comment type="caution">
    <text evidence="1">The sequence shown here is derived from an EMBL/GenBank/DDBJ whole genome shotgun (WGS) entry which is preliminary data.</text>
</comment>
<keyword evidence="2" id="KW-1185">Reference proteome</keyword>
<dbReference type="PROSITE" id="PS51257">
    <property type="entry name" value="PROKAR_LIPOPROTEIN"/>
    <property type="match status" value="1"/>
</dbReference>
<evidence type="ECO:0008006" key="3">
    <source>
        <dbReference type="Google" id="ProtNLM"/>
    </source>
</evidence>
<reference evidence="1 2" key="1">
    <citation type="journal article" date="2012" name="J. Bacteriol.">
        <title>Genome Sequence of the Filamentous Bacterium Fibrisoma limi BUZ 3T.</title>
        <authorList>
            <person name="Filippini M."/>
            <person name="Qi W."/>
            <person name="Jaenicke S."/>
            <person name="Goesmann A."/>
            <person name="Smits T.H."/>
            <person name="Bagheri H.C."/>
        </authorList>
    </citation>
    <scope>NUCLEOTIDE SEQUENCE [LARGE SCALE GENOMIC DNA]</scope>
    <source>
        <strain evidence="2">BUZ 3T</strain>
    </source>
</reference>
<evidence type="ECO:0000313" key="2">
    <source>
        <dbReference type="Proteomes" id="UP000009309"/>
    </source>
</evidence>
<dbReference type="Proteomes" id="UP000009309">
    <property type="component" value="Unassembled WGS sequence"/>
</dbReference>
<dbReference type="GO" id="GO:0016042">
    <property type="term" value="P:lipid catabolic process"/>
    <property type="evidence" value="ECO:0007669"/>
    <property type="project" value="InterPro"/>
</dbReference>
<accession>I2GTQ7</accession>
<dbReference type="Pfam" id="PF03583">
    <property type="entry name" value="LIP"/>
    <property type="match status" value="1"/>
</dbReference>
<dbReference type="Gene3D" id="3.40.50.1820">
    <property type="entry name" value="alpha/beta hydrolase"/>
    <property type="match status" value="1"/>
</dbReference>
<evidence type="ECO:0000313" key="1">
    <source>
        <dbReference type="EMBL" id="CCH57287.1"/>
    </source>
</evidence>